<gene>
    <name evidence="9" type="ORF">BCV69DRAFT_284821</name>
</gene>
<dbReference type="InterPro" id="IPR036390">
    <property type="entry name" value="WH_DNA-bd_sf"/>
</dbReference>
<evidence type="ECO:0000256" key="6">
    <source>
        <dbReference type="ARBA" id="ARBA00023136"/>
    </source>
</evidence>
<dbReference type="SUPFAM" id="SSF46785">
    <property type="entry name" value="Winged helix' DNA-binding domain"/>
    <property type="match status" value="1"/>
</dbReference>
<evidence type="ECO:0000259" key="8">
    <source>
        <dbReference type="PROSITE" id="PS50186"/>
    </source>
</evidence>
<dbReference type="STRING" id="1684307.A0A316U0L0"/>
<feature type="compositionally biased region" description="Polar residues" evidence="7">
    <location>
        <begin position="1"/>
        <end position="12"/>
    </location>
</feature>
<dbReference type="SMART" id="SM00049">
    <property type="entry name" value="DEP"/>
    <property type="match status" value="1"/>
</dbReference>
<feature type="region of interest" description="Disordered" evidence="7">
    <location>
        <begin position="876"/>
        <end position="908"/>
    </location>
</feature>
<feature type="region of interest" description="Disordered" evidence="7">
    <location>
        <begin position="746"/>
        <end position="776"/>
    </location>
</feature>
<name>A0A316U0L0_9BASI</name>
<keyword evidence="6" id="KW-0472">Membrane</keyword>
<feature type="compositionally biased region" description="Basic and acidic residues" evidence="7">
    <location>
        <begin position="928"/>
        <end position="942"/>
    </location>
</feature>
<evidence type="ECO:0000256" key="2">
    <source>
        <dbReference type="ARBA" id="ARBA00005643"/>
    </source>
</evidence>
<dbReference type="Pfam" id="PF24438">
    <property type="entry name" value="IML1_N_fung"/>
    <property type="match status" value="1"/>
</dbReference>
<dbReference type="EMBL" id="KZ819334">
    <property type="protein sequence ID" value="PWN18847.1"/>
    <property type="molecule type" value="Genomic_DNA"/>
</dbReference>
<dbReference type="InterPro" id="IPR045838">
    <property type="entry name" value="DEPDC5_CTD"/>
</dbReference>
<dbReference type="Pfam" id="PF12257">
    <property type="entry name" value="IML1"/>
    <property type="match status" value="1"/>
</dbReference>
<dbReference type="GO" id="GO:0035556">
    <property type="term" value="P:intracellular signal transduction"/>
    <property type="evidence" value="ECO:0007669"/>
    <property type="project" value="InterPro"/>
</dbReference>
<keyword evidence="5" id="KW-0926">Vacuole</keyword>
<dbReference type="PANTHER" id="PTHR13179:SF8">
    <property type="entry name" value="GATOR COMPLEX PROTEIN DEPDC5"/>
    <property type="match status" value="1"/>
</dbReference>
<dbReference type="Pfam" id="PF19418">
    <property type="entry name" value="DEPDC5_CTD"/>
    <property type="match status" value="1"/>
</dbReference>
<evidence type="ECO:0000313" key="10">
    <source>
        <dbReference type="Proteomes" id="UP000245942"/>
    </source>
</evidence>
<feature type="region of interest" description="Disordered" evidence="7">
    <location>
        <begin position="603"/>
        <end position="636"/>
    </location>
</feature>
<dbReference type="GeneID" id="37014915"/>
<feature type="compositionally biased region" description="Polar residues" evidence="7">
    <location>
        <begin position="103"/>
        <end position="117"/>
    </location>
</feature>
<evidence type="ECO:0000256" key="7">
    <source>
        <dbReference type="SAM" id="MobiDB-lite"/>
    </source>
</evidence>
<organism evidence="9 10">
    <name type="scientific">Pseudomicrostroma glucosiphilum</name>
    <dbReference type="NCBI Taxonomy" id="1684307"/>
    <lineage>
        <taxon>Eukaryota</taxon>
        <taxon>Fungi</taxon>
        <taxon>Dikarya</taxon>
        <taxon>Basidiomycota</taxon>
        <taxon>Ustilaginomycotina</taxon>
        <taxon>Exobasidiomycetes</taxon>
        <taxon>Microstromatales</taxon>
        <taxon>Microstromatales incertae sedis</taxon>
        <taxon>Pseudomicrostroma</taxon>
    </lineage>
</organism>
<evidence type="ECO:0000256" key="5">
    <source>
        <dbReference type="ARBA" id="ARBA00022554"/>
    </source>
</evidence>
<feature type="region of interest" description="Disordered" evidence="7">
    <location>
        <begin position="708"/>
        <end position="732"/>
    </location>
</feature>
<dbReference type="PANTHER" id="PTHR13179">
    <property type="entry name" value="DEP DOMAIN CONTAINING PROTEIN 5"/>
    <property type="match status" value="1"/>
</dbReference>
<evidence type="ECO:0000256" key="3">
    <source>
        <dbReference type="ARBA" id="ARBA00018529"/>
    </source>
</evidence>
<sequence length="1840" mass="203454">MALTPAETSTSANRRRSSSRHTDGSRPTLTSRPVIIWIHEPPNFSTSEVVLNPEIAKLFGPLGENEVYEVSQLPGPRPEDFDNDHRRRKKKGAPHDGSFVFRPSQSGHESESTSKASNVQLSVSKNIATRYGFNNRSEVILSRVARSSRTISHVELFFRDQYVGRADMWRLTASLEDTCVYFGQKVNLVGSVRATVGSIFIDQRKVSSGYVAPETKTIFRSESAKYHLFIQLGKEMWDFDEDGELYYEKAVTGFLPELLRRWRSAATNHVISITLFARVWYDESELHMLDEVGLPVLKEEGAGGRHYIDYYKVLVDLESSSNWSEVSLMLKEEHWRFEHDILLIRRPVAGPAGAPWQEEQHADLLRRDRALLAGRVAASHEGNILEAINLALNPFDKHYIDRDLNRTGLDLVIITAGTGHFRVDKKWLRMTTERMIDNGIGLDLVCLTKMPLHSVPLFHFRSQIPDPTAESASHLRSGRRAGYKGAASSSFSQFAGSSAPHGAKPSSGPPDPLYYDSVKTPRGIHSAPEALQMEFYSIPHWIDASFYNLQQDKPFRRDRFVPRVKMQEIQQIGYMENEISDISLPYLDLRMIAGDPTYPSAGFSLPRSLPPGGGSSGGAHTVRSSSSNLLDKLTSREQRRALRERFDRETFRDLENASTHARNRSLLASGAGNRSMMSVAAASGWLPGSYEEREAIAAAITTEKAAAGATALPKAQRHSRPGRDSMLGRPTLESHAEDDGVTLADEAHQVHDSNRNSLVESPRARLRLHDSPISSPSVRERSRYFSMASSISGDFSDFTSSRPASLRSVATMNRSLRPGQQPGKAEALVAPTQYADMIDELPSPEEEEKPKIIAINDPKKARQQKGYKWLWSSLKGGRSPSIGSPSSRELIKSENGEGTYDEASSQAGPSLASLRIKAILKNSPSRRNLLEDVSKDQERETGGPRPVPITSTSAGSSSTKTSPRPGGEAGSSRARLTNADAEINREQEAYEQALDEEEARARYAQRAQIEKQTLVNPSNPRKSLMNTSVVSTQLQRWQHLFPRRLNRHSIKWKSITTPACLPLTTHYLPTEQELHEQWAEYPHTLSVSSDLSSFLVKRSQNQAPALAVLRELTSQRLAQGFQFIVPLKKEQNAAATSRSTALSSRRFASNPGRSNFSLHNPSELFQPGTLTSGNPILLGMSNQIHRISYDRAASAINVERYIRKMPYDTSPLAYTCCIWPRNLPGYQRVNTTFKYPEFGTYDWTYLDSLVAGHAEEDKFSDDLRYWRTRFVIVPAEGPLPPMNAATGEPLDEEETRLAGMDRLADQFARNRWKGRGAGSDSTGRARVAALLRFIPTSLDPSASMWDDKFMKQMEAAIVEDEEVEQAVQAQKASSRAVKKHIKDVALDSIAVNMANEKHGLKIEDRLWNRKLYTATFTGTDFTTWLSCEYADVRNRDEAVEWGDKLMKAGLFKHVHAAHGFLDGHYFYRLKDEYATKALGKKRVAAQSKTGDVSEGIVRSASITKDPTSSSAPRRRMKMSRSLIIDVDPSRKSDRAETAFLHYDIAHNPANGFNAQLQWLGTTARFIEDTVQNWTRIVERYGLRLIEAPIGQICDVSKHNPFQAPIQIHLSLDPPPTSSYVSFLPPHVNPSEYFEWALLRRFGFVLDQEASDRYPSGVEIIYQSRPSRFDYSQFVHRSGVAFVQVVGGAEGFLWLNNRLFNSHHLAGGAGGGNGGASGGNGRAGAVGVEAGRGGRYAQGGPVGRGFPTRGGGGGNGGNGGRAGLGLGPGAQPHEGSDEHASSVLPDPDRTRREFEAFCAEPAALQTFYAEVMATLQAGAGAGPGAGAAATAPAGGEVGPTV</sequence>
<evidence type="ECO:0000256" key="4">
    <source>
        <dbReference type="ARBA" id="ARBA00021881"/>
    </source>
</evidence>
<feature type="region of interest" description="Disordered" evidence="7">
    <location>
        <begin position="1731"/>
        <end position="1785"/>
    </location>
</feature>
<dbReference type="GO" id="GO:1904262">
    <property type="term" value="P:negative regulation of TORC1 signaling"/>
    <property type="evidence" value="ECO:0007669"/>
    <property type="project" value="TreeGrafter"/>
</dbReference>
<reference evidence="9 10" key="1">
    <citation type="journal article" date="2018" name="Mol. Biol. Evol.">
        <title>Broad Genomic Sampling Reveals a Smut Pathogenic Ancestry of the Fungal Clade Ustilaginomycotina.</title>
        <authorList>
            <person name="Kijpornyongpan T."/>
            <person name="Mondo S.J."/>
            <person name="Barry K."/>
            <person name="Sandor L."/>
            <person name="Lee J."/>
            <person name="Lipzen A."/>
            <person name="Pangilinan J."/>
            <person name="LaButti K."/>
            <person name="Hainaut M."/>
            <person name="Henrissat B."/>
            <person name="Grigoriev I.V."/>
            <person name="Spatafora J.W."/>
            <person name="Aime M.C."/>
        </authorList>
    </citation>
    <scope>NUCLEOTIDE SEQUENCE [LARGE SCALE GENOMIC DNA]</scope>
    <source>
        <strain evidence="9 10">MCA 4718</strain>
    </source>
</reference>
<feature type="region of interest" description="Disordered" evidence="7">
    <location>
        <begin position="1820"/>
        <end position="1840"/>
    </location>
</feature>
<feature type="compositionally biased region" description="Low complexity" evidence="7">
    <location>
        <begin position="876"/>
        <end position="888"/>
    </location>
</feature>
<evidence type="ECO:0000256" key="1">
    <source>
        <dbReference type="ARBA" id="ARBA00004148"/>
    </source>
</evidence>
<accession>A0A316U0L0</accession>
<dbReference type="Pfam" id="PF00610">
    <property type="entry name" value="DEP"/>
    <property type="match status" value="1"/>
</dbReference>
<dbReference type="GO" id="GO:0005096">
    <property type="term" value="F:GTPase activator activity"/>
    <property type="evidence" value="ECO:0007669"/>
    <property type="project" value="InterPro"/>
</dbReference>
<comment type="subcellular location">
    <subcellularLocation>
        <location evidence="1">Vacuole membrane</location>
        <topology evidence="1">Peripheral membrane protein</topology>
    </subcellularLocation>
</comment>
<dbReference type="InterPro" id="IPR027244">
    <property type="entry name" value="IML1"/>
</dbReference>
<dbReference type="GO" id="GO:0005774">
    <property type="term" value="C:vacuolar membrane"/>
    <property type="evidence" value="ECO:0007669"/>
    <property type="project" value="UniProtKB-SubCell"/>
</dbReference>
<dbReference type="CDD" id="cd04449">
    <property type="entry name" value="DEP_DEPDC5-like"/>
    <property type="match status" value="1"/>
</dbReference>
<feature type="compositionally biased region" description="Basic and acidic residues" evidence="7">
    <location>
        <begin position="1773"/>
        <end position="1785"/>
    </location>
</feature>
<dbReference type="InterPro" id="IPR036388">
    <property type="entry name" value="WH-like_DNA-bd_sf"/>
</dbReference>
<feature type="compositionally biased region" description="Gly residues" evidence="7">
    <location>
        <begin position="1731"/>
        <end position="1767"/>
    </location>
</feature>
<dbReference type="InterPro" id="IPR048255">
    <property type="entry name" value="IML1_N"/>
</dbReference>
<keyword evidence="10" id="KW-1185">Reference proteome</keyword>
<feature type="region of interest" description="Disordered" evidence="7">
    <location>
        <begin position="70"/>
        <end position="117"/>
    </location>
</feature>
<feature type="region of interest" description="Disordered" evidence="7">
    <location>
        <begin position="927"/>
        <end position="980"/>
    </location>
</feature>
<feature type="domain" description="DEP" evidence="8">
    <location>
        <begin position="1396"/>
        <end position="1471"/>
    </location>
</feature>
<dbReference type="InterPro" id="IPR000591">
    <property type="entry name" value="DEP_dom"/>
</dbReference>
<dbReference type="RefSeq" id="XP_025346007.1">
    <property type="nucleotide sequence ID" value="XM_025493181.1"/>
</dbReference>
<dbReference type="PROSITE" id="PS50186">
    <property type="entry name" value="DEP"/>
    <property type="match status" value="1"/>
</dbReference>
<feature type="compositionally biased region" description="Low complexity" evidence="7">
    <location>
        <begin position="950"/>
        <end position="962"/>
    </location>
</feature>
<proteinExistence type="inferred from homology"/>
<feature type="region of interest" description="Disordered" evidence="7">
    <location>
        <begin position="494"/>
        <end position="513"/>
    </location>
</feature>
<dbReference type="GO" id="GO:1990130">
    <property type="term" value="C:GATOR1 complex"/>
    <property type="evidence" value="ECO:0007669"/>
    <property type="project" value="TreeGrafter"/>
</dbReference>
<feature type="region of interest" description="Disordered" evidence="7">
    <location>
        <begin position="1"/>
        <end position="28"/>
    </location>
</feature>
<dbReference type="Gene3D" id="1.10.10.10">
    <property type="entry name" value="Winged helix-like DNA-binding domain superfamily/Winged helix DNA-binding domain"/>
    <property type="match status" value="1"/>
</dbReference>
<comment type="similarity">
    <text evidence="2">Belongs to the IML1 family.</text>
</comment>
<dbReference type="GO" id="GO:0010508">
    <property type="term" value="P:positive regulation of autophagy"/>
    <property type="evidence" value="ECO:0007669"/>
    <property type="project" value="TreeGrafter"/>
</dbReference>
<dbReference type="InterPro" id="IPR057068">
    <property type="entry name" value="IML1_N_fung"/>
</dbReference>
<dbReference type="Proteomes" id="UP000245942">
    <property type="component" value="Unassembled WGS sequence"/>
</dbReference>
<dbReference type="OrthoDB" id="39497at2759"/>
<evidence type="ECO:0000313" key="9">
    <source>
        <dbReference type="EMBL" id="PWN18847.1"/>
    </source>
</evidence>
<protein>
    <recommendedName>
        <fullName evidence="3">Vacuolar membrane-associated protein IML1</fullName>
    </recommendedName>
    <alternativeName>
        <fullName evidence="4">Vacuolar membrane-associated protein iml1</fullName>
    </alternativeName>
</protein>